<proteinExistence type="predicted"/>
<organism evidence="1 2">
    <name type="scientific">Scutellospora calospora</name>
    <dbReference type="NCBI Taxonomy" id="85575"/>
    <lineage>
        <taxon>Eukaryota</taxon>
        <taxon>Fungi</taxon>
        <taxon>Fungi incertae sedis</taxon>
        <taxon>Mucoromycota</taxon>
        <taxon>Glomeromycotina</taxon>
        <taxon>Glomeromycetes</taxon>
        <taxon>Diversisporales</taxon>
        <taxon>Gigasporaceae</taxon>
        <taxon>Scutellospora</taxon>
    </lineage>
</organism>
<dbReference type="Proteomes" id="UP000789860">
    <property type="component" value="Unassembled WGS sequence"/>
</dbReference>
<sequence length="205" mass="24268">MGYELSEDGTILVLSKLIVADDLSVNKNEEDLVSENSSTDNEPEDSPLKEIYIEQTFTSFDILEQCLKHYLTRIGFEMKIVRAENKNNIFVHKTYKCRHSGKYLPKKKLDPTQNQDRESVRIEYKFTLNASYQKHINLVFVNKFTEDHNYVLNEEELHLQFLLSLHKIPDNIKEEIQFYVQECQLESTVLKRILQNKFPDQEIYN</sequence>
<reference evidence="1" key="1">
    <citation type="submission" date="2021-06" db="EMBL/GenBank/DDBJ databases">
        <authorList>
            <person name="Kallberg Y."/>
            <person name="Tangrot J."/>
            <person name="Rosling A."/>
        </authorList>
    </citation>
    <scope>NUCLEOTIDE SEQUENCE</scope>
    <source>
        <strain evidence="1">AU212A</strain>
    </source>
</reference>
<protein>
    <submittedName>
        <fullName evidence="1">10549_t:CDS:1</fullName>
    </submittedName>
</protein>
<evidence type="ECO:0000313" key="1">
    <source>
        <dbReference type="EMBL" id="CAG8517271.1"/>
    </source>
</evidence>
<gene>
    <name evidence="1" type="ORF">SCALOS_LOCUS3919</name>
</gene>
<accession>A0ACA9LD32</accession>
<comment type="caution">
    <text evidence="1">The sequence shown here is derived from an EMBL/GenBank/DDBJ whole genome shotgun (WGS) entry which is preliminary data.</text>
</comment>
<keyword evidence="2" id="KW-1185">Reference proteome</keyword>
<evidence type="ECO:0000313" key="2">
    <source>
        <dbReference type="Proteomes" id="UP000789860"/>
    </source>
</evidence>
<name>A0ACA9LD32_9GLOM</name>
<dbReference type="EMBL" id="CAJVPM010004785">
    <property type="protein sequence ID" value="CAG8517271.1"/>
    <property type="molecule type" value="Genomic_DNA"/>
</dbReference>